<dbReference type="InterPro" id="IPR018247">
    <property type="entry name" value="EF_Hand_1_Ca_BS"/>
</dbReference>
<evidence type="ECO:0000259" key="16">
    <source>
        <dbReference type="Pfam" id="PF07715"/>
    </source>
</evidence>
<dbReference type="PROSITE" id="PS52016">
    <property type="entry name" value="TONB_DEPENDENT_REC_3"/>
    <property type="match status" value="1"/>
</dbReference>
<evidence type="ECO:0000256" key="4">
    <source>
        <dbReference type="ARBA" id="ARBA00022496"/>
    </source>
</evidence>
<name>A0ABU8SBR8_9SPHN</name>
<proteinExistence type="inferred from homology"/>
<evidence type="ECO:0000256" key="12">
    <source>
        <dbReference type="RuleBase" id="RU003357"/>
    </source>
</evidence>
<dbReference type="SUPFAM" id="SSF56935">
    <property type="entry name" value="Porins"/>
    <property type="match status" value="1"/>
</dbReference>
<dbReference type="PANTHER" id="PTHR32552:SF81">
    <property type="entry name" value="TONB-DEPENDENT OUTER MEMBRANE RECEPTOR"/>
    <property type="match status" value="1"/>
</dbReference>
<evidence type="ECO:0000256" key="14">
    <source>
        <dbReference type="SAM" id="SignalP"/>
    </source>
</evidence>
<keyword evidence="4" id="KW-0410">Iron transport</keyword>
<evidence type="ECO:0000256" key="3">
    <source>
        <dbReference type="ARBA" id="ARBA00022452"/>
    </source>
</evidence>
<evidence type="ECO:0000256" key="7">
    <source>
        <dbReference type="ARBA" id="ARBA00023065"/>
    </source>
</evidence>
<sequence length="755" mass="80415">MRATGNTTSKITLLLGSALCAMAAPAFADEAETADDVVIVVKGQPAGENVQTYAGSVAALSEADLEARQFTTISSLTQAFANVSLDEIGTFKGVANFAIRGLGVNSSIPSIDPAVGLYVDGVYMGVNAGSVFDALDVSRIDVLRGPQGVVFGRNTTGGAVLVQTADPEFDGWSGQARVGFEGPIDSGRGSPLGTARLVVSGPVSDTFAVRLGALHTTDGGYFRNALTGAPVGGYDNTVLRAGLAWRPTADFKVTIKGEWNRSDGDGAPTHNNGQNARDSFSLSINEPGYHHSRSKFVSARAEYDAGDGVLTNVFGWRKYDLSTRNDIDSSPVTIFHSDTRTKQEQVSNDLYYTQSIGAFDLTLGSYLFHQSVGYEEVRYLAATQYGGGRMKHDQAEVYGQAAAELAKGLKLTAGLRWSHEAKQAFVTYVRPRTACSAVDATCPVSGTNSLAPTENNGFTHKASWNSLSPSVRLGWEAAEGAFLWGGWSRGRRSGGYNLRITQPAAFEQVAATLGSPAYQPERVDSFELGAKWQTGDGRLAVQATLFQSEVANMQREINVPSATSGLAQSIFNTADARIRGGELEVVARPIEGLSLTASVGHIDARYTAVKFDINSDGVINAADLLVDLPRAPRWTWGLGGSYRAGIGEKAAITLRADFQHRSRFAYTDNNWGWNSASDRLDASVTLDLGEPAIRLTVFGRNLLDQVQFGGDTQLPFAGGAFSDGNNRPYDPRPAAGTFSPLAKGRTLGLEAAMDF</sequence>
<accession>A0ABU8SBR8</accession>
<feature type="domain" description="TonB-dependent receptor-like beta-barrel" evidence="15">
    <location>
        <begin position="248"/>
        <end position="702"/>
    </location>
</feature>
<gene>
    <name evidence="17" type="ORF">WG900_12340</name>
</gene>
<evidence type="ECO:0000313" key="18">
    <source>
        <dbReference type="Proteomes" id="UP001379235"/>
    </source>
</evidence>
<dbReference type="Pfam" id="PF00593">
    <property type="entry name" value="TonB_dep_Rec_b-barrel"/>
    <property type="match status" value="1"/>
</dbReference>
<keyword evidence="2 11" id="KW-0813">Transport</keyword>
<keyword evidence="17" id="KW-0675">Receptor</keyword>
<dbReference type="InterPro" id="IPR036942">
    <property type="entry name" value="Beta-barrel_TonB_sf"/>
</dbReference>
<comment type="similarity">
    <text evidence="11 12">Belongs to the TonB-dependent receptor family.</text>
</comment>
<keyword evidence="18" id="KW-1185">Reference proteome</keyword>
<evidence type="ECO:0000256" key="1">
    <source>
        <dbReference type="ARBA" id="ARBA00004571"/>
    </source>
</evidence>
<evidence type="ECO:0000256" key="10">
    <source>
        <dbReference type="ARBA" id="ARBA00023237"/>
    </source>
</evidence>
<evidence type="ECO:0000256" key="6">
    <source>
        <dbReference type="ARBA" id="ARBA00023004"/>
    </source>
</evidence>
<evidence type="ECO:0000256" key="8">
    <source>
        <dbReference type="ARBA" id="ARBA00023077"/>
    </source>
</evidence>
<dbReference type="Gene3D" id="2.40.170.20">
    <property type="entry name" value="TonB-dependent receptor, beta-barrel domain"/>
    <property type="match status" value="1"/>
</dbReference>
<feature type="signal peptide" evidence="14">
    <location>
        <begin position="1"/>
        <end position="28"/>
    </location>
</feature>
<evidence type="ECO:0000256" key="9">
    <source>
        <dbReference type="ARBA" id="ARBA00023136"/>
    </source>
</evidence>
<keyword evidence="9 11" id="KW-0472">Membrane</keyword>
<keyword evidence="8 12" id="KW-0798">TonB box</keyword>
<dbReference type="Pfam" id="PF07715">
    <property type="entry name" value="Plug"/>
    <property type="match status" value="1"/>
</dbReference>
<feature type="chain" id="PRO_5046906625" evidence="14">
    <location>
        <begin position="29"/>
        <end position="755"/>
    </location>
</feature>
<dbReference type="Proteomes" id="UP001379235">
    <property type="component" value="Unassembled WGS sequence"/>
</dbReference>
<reference evidence="17 18" key="1">
    <citation type="submission" date="2024-03" db="EMBL/GenBank/DDBJ databases">
        <authorList>
            <person name="Jo J.-H."/>
        </authorList>
    </citation>
    <scope>NUCLEOTIDE SEQUENCE [LARGE SCALE GENOMIC DNA]</scope>
    <source>
        <strain evidence="17 18">AS3R-12</strain>
    </source>
</reference>
<keyword evidence="10 11" id="KW-0998">Cell outer membrane</keyword>
<evidence type="ECO:0000313" key="17">
    <source>
        <dbReference type="EMBL" id="MEJ6010703.1"/>
    </source>
</evidence>
<dbReference type="RefSeq" id="WP_339967483.1">
    <property type="nucleotide sequence ID" value="NZ_JBBHJY010000006.1"/>
</dbReference>
<evidence type="ECO:0000259" key="15">
    <source>
        <dbReference type="Pfam" id="PF00593"/>
    </source>
</evidence>
<keyword evidence="3 11" id="KW-1134">Transmembrane beta strand</keyword>
<protein>
    <submittedName>
        <fullName evidence="17">TonB-dependent receptor</fullName>
    </submittedName>
</protein>
<dbReference type="PANTHER" id="PTHR32552">
    <property type="entry name" value="FERRICHROME IRON RECEPTOR-RELATED"/>
    <property type="match status" value="1"/>
</dbReference>
<keyword evidence="7" id="KW-0406">Ion transport</keyword>
<evidence type="ECO:0000256" key="11">
    <source>
        <dbReference type="PROSITE-ProRule" id="PRU01360"/>
    </source>
</evidence>
<evidence type="ECO:0000256" key="5">
    <source>
        <dbReference type="ARBA" id="ARBA00022692"/>
    </source>
</evidence>
<keyword evidence="5 11" id="KW-0812">Transmembrane</keyword>
<feature type="region of interest" description="Disordered" evidence="13">
    <location>
        <begin position="260"/>
        <end position="284"/>
    </location>
</feature>
<feature type="compositionally biased region" description="Polar residues" evidence="13">
    <location>
        <begin position="269"/>
        <end position="284"/>
    </location>
</feature>
<dbReference type="InterPro" id="IPR000531">
    <property type="entry name" value="Beta-barrel_TonB"/>
</dbReference>
<evidence type="ECO:0000256" key="2">
    <source>
        <dbReference type="ARBA" id="ARBA00022448"/>
    </source>
</evidence>
<dbReference type="EMBL" id="JBBHJY010000006">
    <property type="protein sequence ID" value="MEJ6010703.1"/>
    <property type="molecule type" value="Genomic_DNA"/>
</dbReference>
<keyword evidence="6" id="KW-0408">Iron</keyword>
<dbReference type="InterPro" id="IPR039426">
    <property type="entry name" value="TonB-dep_rcpt-like"/>
</dbReference>
<dbReference type="InterPro" id="IPR012910">
    <property type="entry name" value="Plug_dom"/>
</dbReference>
<organism evidence="17 18">
    <name type="scientific">Novosphingobium aquae</name>
    <dbReference type="NCBI Taxonomy" id="3133435"/>
    <lineage>
        <taxon>Bacteria</taxon>
        <taxon>Pseudomonadati</taxon>
        <taxon>Pseudomonadota</taxon>
        <taxon>Alphaproteobacteria</taxon>
        <taxon>Sphingomonadales</taxon>
        <taxon>Sphingomonadaceae</taxon>
        <taxon>Novosphingobium</taxon>
    </lineage>
</organism>
<feature type="domain" description="TonB-dependent receptor plug" evidence="16">
    <location>
        <begin position="51"/>
        <end position="159"/>
    </location>
</feature>
<comment type="caution">
    <text evidence="17">The sequence shown here is derived from an EMBL/GenBank/DDBJ whole genome shotgun (WGS) entry which is preliminary data.</text>
</comment>
<comment type="subcellular location">
    <subcellularLocation>
        <location evidence="1 11">Cell outer membrane</location>
        <topology evidence="1 11">Multi-pass membrane protein</topology>
    </subcellularLocation>
</comment>
<evidence type="ECO:0000256" key="13">
    <source>
        <dbReference type="SAM" id="MobiDB-lite"/>
    </source>
</evidence>
<dbReference type="PROSITE" id="PS00018">
    <property type="entry name" value="EF_HAND_1"/>
    <property type="match status" value="1"/>
</dbReference>
<keyword evidence="14" id="KW-0732">Signal</keyword>